<feature type="domain" description="Retroviral polymerase SH3-like" evidence="4">
    <location>
        <begin position="52"/>
        <end position="112"/>
    </location>
</feature>
<dbReference type="InterPro" id="IPR012337">
    <property type="entry name" value="RNaseH-like_sf"/>
</dbReference>
<evidence type="ECO:0000259" key="3">
    <source>
        <dbReference type="Pfam" id="PF07727"/>
    </source>
</evidence>
<dbReference type="Pfam" id="PF07727">
    <property type="entry name" value="RVT_2"/>
    <property type="match status" value="1"/>
</dbReference>
<protein>
    <submittedName>
        <fullName evidence="6">Uncharacterized protein LOC132800138</fullName>
    </submittedName>
</protein>
<accession>A0ABM3ZXB1</accession>
<keyword evidence="2" id="KW-0378">Hydrolase</keyword>
<reference evidence="6" key="1">
    <citation type="submission" date="2025-08" db="UniProtKB">
        <authorList>
            <consortium name="RefSeq"/>
        </authorList>
    </citation>
    <scope>IDENTIFICATION</scope>
    <source>
        <tissue evidence="6">Seedling</tissue>
    </source>
</reference>
<sequence length="252" mass="29185">MPKKFWAEALYTSSYIQNRCFTKSIEGKTPYELWFGENPSLENVKVFGNVFFFHVHSHMRDKLDKKANVGVLVGYSEVTKGFRVYNLKTKKLMVTRDVKINENAKWDWNNKEDDDLFQEIIGVDLEVGDGVRGERSLSEIYERCNVALGDLTCVQEALMKKEWKEVRLVVKGYAQQAGVDYGEMFAPVVRMETIRLILDLLATKQWSVFHLDVKSAFLNGALQEEVYVKQPEGYVIEGHEDKVKSFTKPYWS</sequence>
<feature type="domain" description="Reverse transcriptase Ty1/copia-type" evidence="3">
    <location>
        <begin position="160"/>
        <end position="248"/>
    </location>
</feature>
<evidence type="ECO:0000256" key="1">
    <source>
        <dbReference type="ARBA" id="ARBA00022723"/>
    </source>
</evidence>
<dbReference type="PANTHER" id="PTHR42648">
    <property type="entry name" value="TRANSPOSASE, PUTATIVE-RELATED"/>
    <property type="match status" value="1"/>
</dbReference>
<dbReference type="InterPro" id="IPR039537">
    <property type="entry name" value="Retrotran_Ty1/copia-like"/>
</dbReference>
<name>A0ABM3ZXB1_ZIZJJ</name>
<dbReference type="Proteomes" id="UP001652623">
    <property type="component" value="Chromosome 12"/>
</dbReference>
<gene>
    <name evidence="6" type="primary">LOC132800138</name>
</gene>
<dbReference type="GeneID" id="132800138"/>
<dbReference type="InterPro" id="IPR057670">
    <property type="entry name" value="SH3_retrovirus"/>
</dbReference>
<dbReference type="SUPFAM" id="SSF53098">
    <property type="entry name" value="Ribonuclease H-like"/>
    <property type="match status" value="1"/>
</dbReference>
<keyword evidence="5" id="KW-1185">Reference proteome</keyword>
<dbReference type="PANTHER" id="PTHR42648:SF18">
    <property type="entry name" value="RETROTRANSPOSON, UNCLASSIFIED-LIKE PROTEIN"/>
    <property type="match status" value="1"/>
</dbReference>
<dbReference type="RefSeq" id="XP_060669125.1">
    <property type="nucleotide sequence ID" value="XM_060813142.1"/>
</dbReference>
<evidence type="ECO:0000313" key="5">
    <source>
        <dbReference type="Proteomes" id="UP001652623"/>
    </source>
</evidence>
<evidence type="ECO:0000259" key="4">
    <source>
        <dbReference type="Pfam" id="PF25597"/>
    </source>
</evidence>
<evidence type="ECO:0000256" key="2">
    <source>
        <dbReference type="ARBA" id="ARBA00022801"/>
    </source>
</evidence>
<dbReference type="Pfam" id="PF25597">
    <property type="entry name" value="SH3_retrovirus"/>
    <property type="match status" value="1"/>
</dbReference>
<dbReference type="InterPro" id="IPR013103">
    <property type="entry name" value="RVT_2"/>
</dbReference>
<evidence type="ECO:0000313" key="6">
    <source>
        <dbReference type="RefSeq" id="XP_060669125.1"/>
    </source>
</evidence>
<organism evidence="5 6">
    <name type="scientific">Ziziphus jujuba</name>
    <name type="common">Chinese jujube</name>
    <name type="synonym">Ziziphus sativa</name>
    <dbReference type="NCBI Taxonomy" id="326968"/>
    <lineage>
        <taxon>Eukaryota</taxon>
        <taxon>Viridiplantae</taxon>
        <taxon>Streptophyta</taxon>
        <taxon>Embryophyta</taxon>
        <taxon>Tracheophyta</taxon>
        <taxon>Spermatophyta</taxon>
        <taxon>Magnoliopsida</taxon>
        <taxon>eudicotyledons</taxon>
        <taxon>Gunneridae</taxon>
        <taxon>Pentapetalae</taxon>
        <taxon>rosids</taxon>
        <taxon>fabids</taxon>
        <taxon>Rosales</taxon>
        <taxon>Rhamnaceae</taxon>
        <taxon>Paliureae</taxon>
        <taxon>Ziziphus</taxon>
    </lineage>
</organism>
<keyword evidence="1" id="KW-0479">Metal-binding</keyword>
<proteinExistence type="predicted"/>